<dbReference type="GO" id="GO:0008270">
    <property type="term" value="F:zinc ion binding"/>
    <property type="evidence" value="ECO:0007669"/>
    <property type="project" value="UniProtKB-KW"/>
</dbReference>
<dbReference type="InterPro" id="IPR043502">
    <property type="entry name" value="DNA/RNA_pol_sf"/>
</dbReference>
<keyword evidence="2" id="KW-0548">Nucleotidyltransferase</keyword>
<keyword evidence="5" id="KW-0378">Hydrolase</keyword>
<evidence type="ECO:0000259" key="10">
    <source>
        <dbReference type="PROSITE" id="PS50878"/>
    </source>
</evidence>
<feature type="domain" description="Reverse transcriptase" evidence="10">
    <location>
        <begin position="369"/>
        <end position="569"/>
    </location>
</feature>
<accession>A0A9W3BCI6</accession>
<keyword evidence="3" id="KW-0540">Nuclease</keyword>
<dbReference type="InterPro" id="IPR012337">
    <property type="entry name" value="RNaseH-like_sf"/>
</dbReference>
<evidence type="ECO:0000256" key="8">
    <source>
        <dbReference type="SAM" id="MobiDB-lite"/>
    </source>
</evidence>
<dbReference type="GO" id="GO:0004519">
    <property type="term" value="F:endonuclease activity"/>
    <property type="evidence" value="ECO:0007669"/>
    <property type="project" value="UniProtKB-KW"/>
</dbReference>
<dbReference type="InterPro" id="IPR041373">
    <property type="entry name" value="RT_RNaseH"/>
</dbReference>
<dbReference type="RefSeq" id="XP_055897141.1">
    <property type="nucleotide sequence ID" value="XM_056041166.1"/>
</dbReference>
<dbReference type="GO" id="GO:0016787">
    <property type="term" value="F:hydrolase activity"/>
    <property type="evidence" value="ECO:0007669"/>
    <property type="project" value="UniProtKB-KW"/>
</dbReference>
<keyword evidence="12" id="KW-1185">Reference proteome</keyword>
<keyword evidence="7" id="KW-0862">Zinc</keyword>
<organism evidence="12 13">
    <name type="scientific">Biomphalaria glabrata</name>
    <name type="common">Bloodfluke planorb</name>
    <name type="synonym">Freshwater snail</name>
    <dbReference type="NCBI Taxonomy" id="6526"/>
    <lineage>
        <taxon>Eukaryota</taxon>
        <taxon>Metazoa</taxon>
        <taxon>Spiralia</taxon>
        <taxon>Lophotrochozoa</taxon>
        <taxon>Mollusca</taxon>
        <taxon>Gastropoda</taxon>
        <taxon>Heterobranchia</taxon>
        <taxon>Euthyneura</taxon>
        <taxon>Panpulmonata</taxon>
        <taxon>Hygrophila</taxon>
        <taxon>Lymnaeoidea</taxon>
        <taxon>Planorbidae</taxon>
        <taxon>Biomphalaria</taxon>
    </lineage>
</organism>
<dbReference type="Gene3D" id="3.30.420.10">
    <property type="entry name" value="Ribonuclease H-like superfamily/Ribonuclease H"/>
    <property type="match status" value="1"/>
</dbReference>
<evidence type="ECO:0000256" key="5">
    <source>
        <dbReference type="ARBA" id="ARBA00022801"/>
    </source>
</evidence>
<keyword evidence="7" id="KW-0863">Zinc-finger</keyword>
<feature type="region of interest" description="Disordered" evidence="8">
    <location>
        <begin position="1033"/>
        <end position="1076"/>
    </location>
</feature>
<dbReference type="PANTHER" id="PTHR37984">
    <property type="entry name" value="PROTEIN CBG26694"/>
    <property type="match status" value="1"/>
</dbReference>
<dbReference type="AlphaFoldDB" id="A0A9W3BCI6"/>
<dbReference type="SUPFAM" id="SSF56672">
    <property type="entry name" value="DNA/RNA polymerases"/>
    <property type="match status" value="1"/>
</dbReference>
<dbReference type="PANTHER" id="PTHR37984:SF9">
    <property type="entry name" value="INTEGRASE CATALYTIC DOMAIN-CONTAINING PROTEIN"/>
    <property type="match status" value="1"/>
</dbReference>
<dbReference type="InterPro" id="IPR001878">
    <property type="entry name" value="Znf_CCHC"/>
</dbReference>
<dbReference type="InterPro" id="IPR000477">
    <property type="entry name" value="RT_dom"/>
</dbReference>
<keyword evidence="4" id="KW-0255">Endonuclease</keyword>
<dbReference type="SUPFAM" id="SSF53098">
    <property type="entry name" value="Ribonuclease H-like"/>
    <property type="match status" value="1"/>
</dbReference>
<dbReference type="GO" id="GO:0003676">
    <property type="term" value="F:nucleic acid binding"/>
    <property type="evidence" value="ECO:0007669"/>
    <property type="project" value="InterPro"/>
</dbReference>
<dbReference type="CDD" id="cd09274">
    <property type="entry name" value="RNase_HI_RT_Ty3"/>
    <property type="match status" value="1"/>
</dbReference>
<keyword evidence="7" id="KW-0479">Metal-binding</keyword>
<protein>
    <submittedName>
        <fullName evidence="13">Uncharacterized protein LOC129928166</fullName>
    </submittedName>
</protein>
<dbReference type="Proteomes" id="UP001165740">
    <property type="component" value="Chromosome 9"/>
</dbReference>
<evidence type="ECO:0000259" key="9">
    <source>
        <dbReference type="PROSITE" id="PS50158"/>
    </source>
</evidence>
<gene>
    <name evidence="13" type="primary">LOC129928166</name>
</gene>
<evidence type="ECO:0000256" key="7">
    <source>
        <dbReference type="PROSITE-ProRule" id="PRU00047"/>
    </source>
</evidence>
<evidence type="ECO:0000256" key="4">
    <source>
        <dbReference type="ARBA" id="ARBA00022759"/>
    </source>
</evidence>
<dbReference type="SUPFAM" id="SSF57756">
    <property type="entry name" value="Retrovirus zinc finger-like domains"/>
    <property type="match status" value="1"/>
</dbReference>
<feature type="domain" description="Integrase catalytic" evidence="11">
    <location>
        <begin position="845"/>
        <end position="939"/>
    </location>
</feature>
<dbReference type="CDD" id="cd01647">
    <property type="entry name" value="RT_LTR"/>
    <property type="match status" value="1"/>
</dbReference>
<dbReference type="GO" id="GO:0015074">
    <property type="term" value="P:DNA integration"/>
    <property type="evidence" value="ECO:0007669"/>
    <property type="project" value="InterPro"/>
</dbReference>
<evidence type="ECO:0000256" key="6">
    <source>
        <dbReference type="ARBA" id="ARBA00022918"/>
    </source>
</evidence>
<dbReference type="Pfam" id="PF00078">
    <property type="entry name" value="RVT_1"/>
    <property type="match status" value="1"/>
</dbReference>
<evidence type="ECO:0000313" key="13">
    <source>
        <dbReference type="RefSeq" id="XP_055897141.1"/>
    </source>
</evidence>
<evidence type="ECO:0000256" key="3">
    <source>
        <dbReference type="ARBA" id="ARBA00022722"/>
    </source>
</evidence>
<dbReference type="Gene3D" id="3.30.70.270">
    <property type="match status" value="2"/>
</dbReference>
<dbReference type="SMART" id="SM00343">
    <property type="entry name" value="ZnF_C2HC"/>
    <property type="match status" value="2"/>
</dbReference>
<keyword evidence="6" id="KW-0695">RNA-directed DNA polymerase</keyword>
<dbReference type="GO" id="GO:0003964">
    <property type="term" value="F:RNA-directed DNA polymerase activity"/>
    <property type="evidence" value="ECO:0007669"/>
    <property type="project" value="UniProtKB-KW"/>
</dbReference>
<dbReference type="PROSITE" id="PS50878">
    <property type="entry name" value="RT_POL"/>
    <property type="match status" value="1"/>
</dbReference>
<dbReference type="InterPro" id="IPR036875">
    <property type="entry name" value="Znf_CCHC_sf"/>
</dbReference>
<dbReference type="InterPro" id="IPR001584">
    <property type="entry name" value="Integrase_cat-core"/>
</dbReference>
<sequence>MDKLLRPKELDIDPNAPLASEKWTHWYDTFQNFLSSIKDINEDFKLKLLKNHVSATVYMLISDVSSYSMAIDTLKTTYIKVKNDIFARHLVATCKQQPGQTVESFMLKLRSLARDCDFKEVTAEQHRDICIRDAFITGLASNTIRQRLLEKTSLTLQSAFDEARVLETATTHAQAYNSTNEISCGAMKTPTSSHLETYISNEDQELNAIKSLCYFCGRRRHSRTECPARNALCHQCGKKGHFQTVCKSSKTTANKADSKISLTSVITPCTLSSAHFSGLTQSTAQTLGHTFADVQYKGEHYKKVKLSILAGLCSDVILGVDFISLHKELTIPYGGKRNPLHICGLKAARVETPSLFSNLTSDCRPVATKSRKHSIGDTKFIESEVRKLLSDKIIEPSKSPWRAQVLVTTNERHKRRMVIDYSQTINRFTLLDAYPMPRVDELVERISNYSVFSTLDLKSAYHQIPIKTKERPLTAFEACGKLYQFCRIPFGVTNGVACFQRTINQIIENEKLQDTFAYVDNVTVCGHDKESHDENMQRFLDASRKYGITFNEDKSTIATDKVCLLGYEISKGLLKPDPERFQALRNLPPPHDMRSQKRIVGMLAYYSQWIPNFSNKINVLANNTSFPLSETVKTALNELKQELEKAAIFTIDYTRPLTVETDASDVAIAATLNQDGRPVAFFSRTLSKSEKRHSAIEKEAYAIVESLRKWHHYLVGNRFTLVTDQRSVAFMYDKQSKGKIKNEKIQRWRLELSCFHYDVLYRPGKHNVAADTFSRNGCVSAMSRNELKLLHDSLCHPGVTRLWHLVRAKNVPFFCEDVRLVVNQCRICAEVKPRYFSNSNGTLIKAMQPFQRLSMDFKGPLPSTSRNTYLLTIVDEFSRFPFAYACSDMSASTVLNQALHSLRSLLCTATNETPHERIFKFNRRSTFGKSLPTWLAQPGKVLLKKGVRASKYDDGTIAVDLITCNPQYAIVRLPDGREETVSLRHLAPASREGESEVYQHMEHEDLEPETNPITQMQVPTDHVTMEPMAAPNTHVQQGENGHQEEVNTGAESSVRETPASPTESDGSIGPGGVNVV</sequence>
<evidence type="ECO:0000259" key="11">
    <source>
        <dbReference type="PROSITE" id="PS50994"/>
    </source>
</evidence>
<evidence type="ECO:0000256" key="1">
    <source>
        <dbReference type="ARBA" id="ARBA00022679"/>
    </source>
</evidence>
<evidence type="ECO:0000313" key="12">
    <source>
        <dbReference type="Proteomes" id="UP001165740"/>
    </source>
</evidence>
<dbReference type="PROSITE" id="PS50158">
    <property type="entry name" value="ZF_CCHC"/>
    <property type="match status" value="1"/>
</dbReference>
<feature type="domain" description="CCHC-type" evidence="9">
    <location>
        <begin position="233"/>
        <end position="248"/>
    </location>
</feature>
<dbReference type="PROSITE" id="PS50994">
    <property type="entry name" value="INTEGRASE"/>
    <property type="match status" value="1"/>
</dbReference>
<name>A0A9W3BCI6_BIOGL</name>
<dbReference type="GeneID" id="129928166"/>
<dbReference type="Pfam" id="PF17917">
    <property type="entry name" value="RT_RNaseH"/>
    <property type="match status" value="1"/>
</dbReference>
<keyword evidence="1" id="KW-0808">Transferase</keyword>
<dbReference type="Gene3D" id="3.10.10.10">
    <property type="entry name" value="HIV Type 1 Reverse Transcriptase, subunit A, domain 1"/>
    <property type="match status" value="1"/>
</dbReference>
<proteinExistence type="predicted"/>
<dbReference type="InterPro" id="IPR043128">
    <property type="entry name" value="Rev_trsase/Diguanyl_cyclase"/>
</dbReference>
<evidence type="ECO:0000256" key="2">
    <source>
        <dbReference type="ARBA" id="ARBA00022695"/>
    </source>
</evidence>
<dbReference type="InterPro" id="IPR036397">
    <property type="entry name" value="RNaseH_sf"/>
</dbReference>
<reference evidence="13" key="1">
    <citation type="submission" date="2025-08" db="UniProtKB">
        <authorList>
            <consortium name="RefSeq"/>
        </authorList>
    </citation>
    <scope>IDENTIFICATION</scope>
</reference>
<dbReference type="InterPro" id="IPR050951">
    <property type="entry name" value="Retrovirus_Pol_polyprotein"/>
</dbReference>
<dbReference type="Gene3D" id="4.10.60.10">
    <property type="entry name" value="Zinc finger, CCHC-type"/>
    <property type="match status" value="1"/>
</dbReference>
<dbReference type="OrthoDB" id="10047254at2759"/>